<dbReference type="NCBIfam" id="TIGR00982">
    <property type="entry name" value="uS12_E_A"/>
    <property type="match status" value="1"/>
</dbReference>
<dbReference type="InterPro" id="IPR012340">
    <property type="entry name" value="NA-bd_OB-fold"/>
</dbReference>
<gene>
    <name evidence="8" type="ORF">LCGC14_2054940</name>
</gene>
<evidence type="ECO:0000256" key="6">
    <source>
        <dbReference type="ARBA" id="ARBA00023274"/>
    </source>
</evidence>
<comment type="similarity">
    <text evidence="1">Belongs to the universal ribosomal protein uS12 family.</text>
</comment>
<dbReference type="GO" id="GO:0015935">
    <property type="term" value="C:small ribosomal subunit"/>
    <property type="evidence" value="ECO:0007669"/>
    <property type="project" value="InterPro"/>
</dbReference>
<evidence type="ECO:0000256" key="4">
    <source>
        <dbReference type="ARBA" id="ARBA00022884"/>
    </source>
</evidence>
<dbReference type="HAMAP" id="MF_00403_A">
    <property type="entry name" value="Ribosomal_uS12_A"/>
    <property type="match status" value="1"/>
</dbReference>
<dbReference type="AlphaFoldDB" id="A0A0F9EMV2"/>
<dbReference type="SUPFAM" id="SSF50249">
    <property type="entry name" value="Nucleic acid-binding proteins"/>
    <property type="match status" value="1"/>
</dbReference>
<dbReference type="GO" id="GO:0003735">
    <property type="term" value="F:structural constituent of ribosome"/>
    <property type="evidence" value="ECO:0007669"/>
    <property type="project" value="InterPro"/>
</dbReference>
<evidence type="ECO:0000256" key="3">
    <source>
        <dbReference type="ARBA" id="ARBA00022730"/>
    </source>
</evidence>
<evidence type="ECO:0000256" key="1">
    <source>
        <dbReference type="ARBA" id="ARBA00005657"/>
    </source>
</evidence>
<name>A0A0F9EMV2_9ZZZZ</name>
<comment type="caution">
    <text evidence="8">The sequence shown here is derived from an EMBL/GenBank/DDBJ whole genome shotgun (WGS) entry which is preliminary data.</text>
</comment>
<dbReference type="GO" id="GO:0006412">
    <property type="term" value="P:translation"/>
    <property type="evidence" value="ECO:0007669"/>
    <property type="project" value="InterPro"/>
</dbReference>
<dbReference type="PANTHER" id="PTHR11652">
    <property type="entry name" value="30S RIBOSOMAL PROTEIN S12 FAMILY MEMBER"/>
    <property type="match status" value="1"/>
</dbReference>
<protein>
    <recommendedName>
        <fullName evidence="7">30S ribosomal protein S12</fullName>
    </recommendedName>
</protein>
<dbReference type="GO" id="GO:0019843">
    <property type="term" value="F:rRNA binding"/>
    <property type="evidence" value="ECO:0007669"/>
    <property type="project" value="UniProtKB-KW"/>
</dbReference>
<keyword evidence="3" id="KW-0699">rRNA-binding</keyword>
<dbReference type="NCBIfam" id="NF003254">
    <property type="entry name" value="PRK04211.1"/>
    <property type="match status" value="1"/>
</dbReference>
<dbReference type="CDD" id="cd03367">
    <property type="entry name" value="Ribosomal_S23"/>
    <property type="match status" value="1"/>
</dbReference>
<dbReference type="PROSITE" id="PS00055">
    <property type="entry name" value="RIBOSOMAL_S12"/>
    <property type="match status" value="1"/>
</dbReference>
<dbReference type="InterPro" id="IPR022863">
    <property type="entry name" value="Ribosomal_uS12_arc"/>
</dbReference>
<dbReference type="Pfam" id="PF00164">
    <property type="entry name" value="Ribosom_S12_S23"/>
    <property type="match status" value="1"/>
</dbReference>
<dbReference type="EMBL" id="LAZR01024352">
    <property type="protein sequence ID" value="KKL75433.1"/>
    <property type="molecule type" value="Genomic_DNA"/>
</dbReference>
<evidence type="ECO:0000256" key="2">
    <source>
        <dbReference type="ARBA" id="ARBA00011458"/>
    </source>
</evidence>
<dbReference type="InterPro" id="IPR005680">
    <property type="entry name" value="Ribosomal_uS12_euk/arc"/>
</dbReference>
<dbReference type="Gene3D" id="2.40.50.140">
    <property type="entry name" value="Nucleic acid-binding proteins"/>
    <property type="match status" value="1"/>
</dbReference>
<sequence length="145" mass="16062">MAKSPLGLFAGRVLKAKKKRQRWSISTYKRRKLGLDRKSNPFAGAPQARGIVLEKVGIEAKQPNSAVRKCVRVQLIKNGKSVTAFLPRDGAMNFIDEHDEVHLEGMGATQGGAMGDIPGVRFKVFKVNDTSLHELVIGKKEKPRR</sequence>
<proteinExistence type="inferred from homology"/>
<dbReference type="InterPro" id="IPR006032">
    <property type="entry name" value="Ribosomal_uS12"/>
</dbReference>
<reference evidence="8" key="1">
    <citation type="journal article" date="2015" name="Nature">
        <title>Complex archaea that bridge the gap between prokaryotes and eukaryotes.</title>
        <authorList>
            <person name="Spang A."/>
            <person name="Saw J.H."/>
            <person name="Jorgensen S.L."/>
            <person name="Zaremba-Niedzwiedzka K."/>
            <person name="Martijn J."/>
            <person name="Lind A.E."/>
            <person name="van Eijk R."/>
            <person name="Schleper C."/>
            <person name="Guy L."/>
            <person name="Ettema T.J."/>
        </authorList>
    </citation>
    <scope>NUCLEOTIDE SEQUENCE</scope>
</reference>
<comment type="subunit">
    <text evidence="2">Part of the 30S ribosomal subunit.</text>
</comment>
<dbReference type="PIRSF" id="PIRSF002133">
    <property type="entry name" value="Ribosomal_S12/S23"/>
    <property type="match status" value="1"/>
</dbReference>
<evidence type="ECO:0000256" key="5">
    <source>
        <dbReference type="ARBA" id="ARBA00022980"/>
    </source>
</evidence>
<accession>A0A0F9EMV2</accession>
<dbReference type="FunFam" id="2.40.50.140:FF:000007">
    <property type="entry name" value="40S ribosomal protein S23"/>
    <property type="match status" value="1"/>
</dbReference>
<keyword evidence="6" id="KW-0687">Ribonucleoprotein</keyword>
<keyword evidence="5" id="KW-0689">Ribosomal protein</keyword>
<keyword evidence="4" id="KW-0694">RNA-binding</keyword>
<evidence type="ECO:0000313" key="8">
    <source>
        <dbReference type="EMBL" id="KKL75433.1"/>
    </source>
</evidence>
<evidence type="ECO:0000256" key="7">
    <source>
        <dbReference type="ARBA" id="ARBA00035314"/>
    </source>
</evidence>
<organism evidence="8">
    <name type="scientific">marine sediment metagenome</name>
    <dbReference type="NCBI Taxonomy" id="412755"/>
    <lineage>
        <taxon>unclassified sequences</taxon>
        <taxon>metagenomes</taxon>
        <taxon>ecological metagenomes</taxon>
    </lineage>
</organism>